<dbReference type="Pfam" id="PF02796">
    <property type="entry name" value="HTH_7"/>
    <property type="match status" value="1"/>
</dbReference>
<evidence type="ECO:0000313" key="2">
    <source>
        <dbReference type="EMBL" id="MBM0277173.1"/>
    </source>
</evidence>
<comment type="caution">
    <text evidence="2">The sequence shown here is derived from an EMBL/GenBank/DDBJ whole genome shotgun (WGS) entry which is preliminary data.</text>
</comment>
<gene>
    <name evidence="2" type="ORF">JM949_18135</name>
</gene>
<protein>
    <submittedName>
        <fullName evidence="2">Hin recombinase</fullName>
    </submittedName>
</protein>
<dbReference type="Gene3D" id="1.10.10.60">
    <property type="entry name" value="Homeodomain-like"/>
    <property type="match status" value="1"/>
</dbReference>
<dbReference type="EMBL" id="JAEVHL010000089">
    <property type="protein sequence ID" value="MBM0277173.1"/>
    <property type="molecule type" value="Genomic_DNA"/>
</dbReference>
<dbReference type="InterPro" id="IPR009057">
    <property type="entry name" value="Homeodomain-like_sf"/>
</dbReference>
<sequence length="55" mass="5962">RTGGKRRRPGRPRALGREQVEAARRMHAAGTHSVDAIAATLGVSRATVYRHLASK</sequence>
<evidence type="ECO:0000259" key="1">
    <source>
        <dbReference type="Pfam" id="PF02796"/>
    </source>
</evidence>
<dbReference type="Proteomes" id="UP000622245">
    <property type="component" value="Unassembled WGS sequence"/>
</dbReference>
<feature type="non-terminal residue" evidence="2">
    <location>
        <position position="1"/>
    </location>
</feature>
<name>A0ABS1YIE0_9ACTN</name>
<dbReference type="RefSeq" id="WP_203149614.1">
    <property type="nucleotide sequence ID" value="NZ_JAEVHL010000089.1"/>
</dbReference>
<accession>A0ABS1YIE0</accession>
<organism evidence="2 3">
    <name type="scientific">Micromonospora tarensis</name>
    <dbReference type="NCBI Taxonomy" id="2806100"/>
    <lineage>
        <taxon>Bacteria</taxon>
        <taxon>Bacillati</taxon>
        <taxon>Actinomycetota</taxon>
        <taxon>Actinomycetes</taxon>
        <taxon>Micromonosporales</taxon>
        <taxon>Micromonosporaceae</taxon>
        <taxon>Micromonospora</taxon>
    </lineage>
</organism>
<feature type="domain" description="Resolvase HTH" evidence="1">
    <location>
        <begin position="10"/>
        <end position="54"/>
    </location>
</feature>
<reference evidence="2 3" key="1">
    <citation type="submission" date="2021-01" db="EMBL/GenBank/DDBJ databases">
        <title>Draft genome sequence of Micromonospora sp. strain STR1s_6.</title>
        <authorList>
            <person name="Karlyshev A."/>
            <person name="Jawad R."/>
        </authorList>
    </citation>
    <scope>NUCLEOTIDE SEQUENCE [LARGE SCALE GENOMIC DNA]</scope>
    <source>
        <strain evidence="2 3">STR1S-6</strain>
    </source>
</reference>
<dbReference type="CDD" id="cd00569">
    <property type="entry name" value="HTH_Hin_like"/>
    <property type="match status" value="1"/>
</dbReference>
<proteinExistence type="predicted"/>
<keyword evidence="3" id="KW-1185">Reference proteome</keyword>
<dbReference type="InterPro" id="IPR006120">
    <property type="entry name" value="Resolvase_HTH_dom"/>
</dbReference>
<evidence type="ECO:0000313" key="3">
    <source>
        <dbReference type="Proteomes" id="UP000622245"/>
    </source>
</evidence>
<dbReference type="SUPFAM" id="SSF46689">
    <property type="entry name" value="Homeodomain-like"/>
    <property type="match status" value="1"/>
</dbReference>